<dbReference type="InterPro" id="IPR029058">
    <property type="entry name" value="AB_hydrolase_fold"/>
</dbReference>
<proteinExistence type="inferred from homology"/>
<evidence type="ECO:0000259" key="3">
    <source>
        <dbReference type="Pfam" id="PF07859"/>
    </source>
</evidence>
<dbReference type="RefSeq" id="WP_161926076.1">
    <property type="nucleotide sequence ID" value="NZ_BJOU01000001.1"/>
</dbReference>
<evidence type="ECO:0000313" key="5">
    <source>
        <dbReference type="Proteomes" id="UP000444980"/>
    </source>
</evidence>
<organism evidence="4 5">
    <name type="scientific">Gordonia crocea</name>
    <dbReference type="NCBI Taxonomy" id="589162"/>
    <lineage>
        <taxon>Bacteria</taxon>
        <taxon>Bacillati</taxon>
        <taxon>Actinomycetota</taxon>
        <taxon>Actinomycetes</taxon>
        <taxon>Mycobacteriales</taxon>
        <taxon>Gordoniaceae</taxon>
        <taxon>Gordonia</taxon>
    </lineage>
</organism>
<dbReference type="AlphaFoldDB" id="A0A7M3SVG1"/>
<dbReference type="Pfam" id="PF07859">
    <property type="entry name" value="Abhydrolase_3"/>
    <property type="match status" value="1"/>
</dbReference>
<dbReference type="InterPro" id="IPR013094">
    <property type="entry name" value="AB_hydrolase_3"/>
</dbReference>
<feature type="domain" description="Alpha/beta hydrolase fold-3" evidence="3">
    <location>
        <begin position="98"/>
        <end position="308"/>
    </location>
</feature>
<dbReference type="EMBL" id="BJOU01000001">
    <property type="protein sequence ID" value="GED96635.1"/>
    <property type="molecule type" value="Genomic_DNA"/>
</dbReference>
<dbReference type="PANTHER" id="PTHR48081:SF30">
    <property type="entry name" value="ACETYL-HYDROLASE LIPR-RELATED"/>
    <property type="match status" value="1"/>
</dbReference>
<accession>A0A7M3SVG1</accession>
<dbReference type="Gene3D" id="3.40.50.1820">
    <property type="entry name" value="alpha/beta hydrolase"/>
    <property type="match status" value="1"/>
</dbReference>
<dbReference type="Proteomes" id="UP000444980">
    <property type="component" value="Unassembled WGS sequence"/>
</dbReference>
<reference evidence="5" key="1">
    <citation type="submission" date="2019-06" db="EMBL/GenBank/DDBJ databases">
        <title>Gordonia isolated from sludge of a wastewater treatment plant.</title>
        <authorList>
            <person name="Tamura T."/>
            <person name="Aoyama K."/>
            <person name="Kang Y."/>
            <person name="Saito S."/>
            <person name="Akiyama N."/>
            <person name="Yazawa K."/>
            <person name="Gonoi T."/>
            <person name="Mikami Y."/>
        </authorList>
    </citation>
    <scope>NUCLEOTIDE SEQUENCE [LARGE SCALE GENOMIC DNA]</scope>
    <source>
        <strain evidence="5">NBRC 107697</strain>
    </source>
</reference>
<evidence type="ECO:0000256" key="1">
    <source>
        <dbReference type="ARBA" id="ARBA00010515"/>
    </source>
</evidence>
<dbReference type="PANTHER" id="PTHR48081">
    <property type="entry name" value="AB HYDROLASE SUPERFAMILY PROTEIN C4A8.06C"/>
    <property type="match status" value="1"/>
</dbReference>
<evidence type="ECO:0000313" key="4">
    <source>
        <dbReference type="EMBL" id="GED96635.1"/>
    </source>
</evidence>
<dbReference type="SUPFAM" id="SSF53474">
    <property type="entry name" value="alpha/beta-Hydrolases"/>
    <property type="match status" value="1"/>
</dbReference>
<protein>
    <submittedName>
        <fullName evidence="4">Putative hydrolase/esterase/lipase</fullName>
    </submittedName>
</protein>
<evidence type="ECO:0000256" key="2">
    <source>
        <dbReference type="ARBA" id="ARBA00022801"/>
    </source>
</evidence>
<dbReference type="OrthoDB" id="128186at2"/>
<keyword evidence="5" id="KW-1185">Reference proteome</keyword>
<sequence length="340" mass="35431">MTVSGRAPVAPPRAVAYEAHTSAFGRLAAMGSRAFVKPVIGLWARLPRLPWPYRLLDQLAVLLPAVRGTVRHRVDLRHCRAEAMAPAGSTAPVEAGAILYLHGGAFVVGGIRSHRRLVSRLVRLTGIPSLAVDYRKLPANPVSAAVEDAMDGLHYLIDSGIPIESIAVVGDSAGGFLAVTVAVEARRRGLGQVAGVGLFSPIIDLEPTSKLVAIQADGTAPDPLFPRAALDALWGLVQRTEADDQACEALRSIATAGPEELGTLPPIHVQVGSGELLRPDTDRLLAACAAGGGTATVEVFANQIHVFQAGADVIPEARRALASMAGHIVVTISKAGDKAA</sequence>
<gene>
    <name evidence="4" type="ORF">nbrc107697_06740</name>
</gene>
<comment type="similarity">
    <text evidence="1">Belongs to the 'GDXG' lipolytic enzyme family.</text>
</comment>
<comment type="caution">
    <text evidence="4">The sequence shown here is derived from an EMBL/GenBank/DDBJ whole genome shotgun (WGS) entry which is preliminary data.</text>
</comment>
<keyword evidence="2 4" id="KW-0378">Hydrolase</keyword>
<name>A0A7M3SVG1_9ACTN</name>
<dbReference type="InterPro" id="IPR050300">
    <property type="entry name" value="GDXG_lipolytic_enzyme"/>
</dbReference>
<dbReference type="GO" id="GO:0004806">
    <property type="term" value="F:triacylglycerol lipase activity"/>
    <property type="evidence" value="ECO:0007669"/>
    <property type="project" value="TreeGrafter"/>
</dbReference>